<dbReference type="Proteomes" id="UP000521943">
    <property type="component" value="Unassembled WGS sequence"/>
</dbReference>
<evidence type="ECO:0000313" key="12">
    <source>
        <dbReference type="EMBL" id="KAF6764415.1"/>
    </source>
</evidence>
<accession>A0A8H6IF14</accession>
<comment type="caution">
    <text evidence="12">The sequence shown here is derived from an EMBL/GenBank/DDBJ whole genome shotgun (WGS) entry which is preliminary data.</text>
</comment>
<evidence type="ECO:0000256" key="10">
    <source>
        <dbReference type="RuleBase" id="RU000461"/>
    </source>
</evidence>
<dbReference type="SUPFAM" id="SSF48264">
    <property type="entry name" value="Cytochrome P450"/>
    <property type="match status" value="1"/>
</dbReference>
<keyword evidence="13" id="KW-1185">Reference proteome</keyword>
<keyword evidence="11" id="KW-0812">Transmembrane</keyword>
<dbReference type="Gene3D" id="1.10.630.10">
    <property type="entry name" value="Cytochrome P450"/>
    <property type="match status" value="1"/>
</dbReference>
<dbReference type="GO" id="GO:0004497">
    <property type="term" value="F:monooxygenase activity"/>
    <property type="evidence" value="ECO:0007669"/>
    <property type="project" value="UniProtKB-KW"/>
</dbReference>
<evidence type="ECO:0000256" key="1">
    <source>
        <dbReference type="ARBA" id="ARBA00001971"/>
    </source>
</evidence>
<name>A0A8H6IF14_9AGAR</name>
<dbReference type="PANTHER" id="PTHR46300:SF7">
    <property type="entry name" value="P450, PUTATIVE (EUROFUNG)-RELATED"/>
    <property type="match status" value="1"/>
</dbReference>
<dbReference type="Pfam" id="PF00067">
    <property type="entry name" value="p450"/>
    <property type="match status" value="1"/>
</dbReference>
<dbReference type="InterPro" id="IPR036396">
    <property type="entry name" value="Cyt_P450_sf"/>
</dbReference>
<dbReference type="InterPro" id="IPR001128">
    <property type="entry name" value="Cyt_P450"/>
</dbReference>
<keyword evidence="7 9" id="KW-0408">Iron</keyword>
<keyword evidence="8 10" id="KW-0503">Monooxygenase</keyword>
<evidence type="ECO:0000256" key="6">
    <source>
        <dbReference type="ARBA" id="ARBA00023002"/>
    </source>
</evidence>
<feature type="binding site" description="axial binding residue" evidence="9">
    <location>
        <position position="450"/>
    </location>
    <ligand>
        <name>heme</name>
        <dbReference type="ChEBI" id="CHEBI:30413"/>
    </ligand>
    <ligandPart>
        <name>Fe</name>
        <dbReference type="ChEBI" id="CHEBI:18248"/>
    </ligandPart>
</feature>
<dbReference type="InterPro" id="IPR002401">
    <property type="entry name" value="Cyt_P450_E_grp-I"/>
</dbReference>
<evidence type="ECO:0000256" key="2">
    <source>
        <dbReference type="ARBA" id="ARBA00005179"/>
    </source>
</evidence>
<comment type="cofactor">
    <cofactor evidence="1 9">
        <name>heme</name>
        <dbReference type="ChEBI" id="CHEBI:30413"/>
    </cofactor>
</comment>
<dbReference type="InterPro" id="IPR050364">
    <property type="entry name" value="Cytochrome_P450_fung"/>
</dbReference>
<evidence type="ECO:0000256" key="8">
    <source>
        <dbReference type="ARBA" id="ARBA00023033"/>
    </source>
</evidence>
<dbReference type="GO" id="GO:0005506">
    <property type="term" value="F:iron ion binding"/>
    <property type="evidence" value="ECO:0007669"/>
    <property type="project" value="InterPro"/>
</dbReference>
<dbReference type="AlphaFoldDB" id="A0A8H6IF14"/>
<feature type="transmembrane region" description="Helical" evidence="11">
    <location>
        <begin position="6"/>
        <end position="24"/>
    </location>
</feature>
<evidence type="ECO:0000256" key="4">
    <source>
        <dbReference type="ARBA" id="ARBA00022617"/>
    </source>
</evidence>
<comment type="pathway">
    <text evidence="2">Secondary metabolite biosynthesis.</text>
</comment>
<evidence type="ECO:0000313" key="13">
    <source>
        <dbReference type="Proteomes" id="UP000521943"/>
    </source>
</evidence>
<evidence type="ECO:0000256" key="5">
    <source>
        <dbReference type="ARBA" id="ARBA00022723"/>
    </source>
</evidence>
<dbReference type="PRINTS" id="PR00463">
    <property type="entry name" value="EP450I"/>
</dbReference>
<dbReference type="GO" id="GO:0020037">
    <property type="term" value="F:heme binding"/>
    <property type="evidence" value="ECO:0007669"/>
    <property type="project" value="InterPro"/>
</dbReference>
<keyword evidence="5 9" id="KW-0479">Metal-binding</keyword>
<organism evidence="12 13">
    <name type="scientific">Ephemerocybe angulata</name>
    <dbReference type="NCBI Taxonomy" id="980116"/>
    <lineage>
        <taxon>Eukaryota</taxon>
        <taxon>Fungi</taxon>
        <taxon>Dikarya</taxon>
        <taxon>Basidiomycota</taxon>
        <taxon>Agaricomycotina</taxon>
        <taxon>Agaricomycetes</taxon>
        <taxon>Agaricomycetidae</taxon>
        <taxon>Agaricales</taxon>
        <taxon>Agaricineae</taxon>
        <taxon>Psathyrellaceae</taxon>
        <taxon>Ephemerocybe</taxon>
    </lineage>
</organism>
<keyword evidence="6 10" id="KW-0560">Oxidoreductase</keyword>
<comment type="similarity">
    <text evidence="3 10">Belongs to the cytochrome P450 family.</text>
</comment>
<protein>
    <submittedName>
        <fullName evidence="12">Cytochrome P450 98A3</fullName>
    </submittedName>
</protein>
<keyword evidence="4 9" id="KW-0349">Heme</keyword>
<reference evidence="12 13" key="1">
    <citation type="submission" date="2020-07" db="EMBL/GenBank/DDBJ databases">
        <title>Comparative genomics of pyrophilous fungi reveals a link between fire events and developmental genes.</title>
        <authorList>
            <consortium name="DOE Joint Genome Institute"/>
            <person name="Steindorff A.S."/>
            <person name="Carver A."/>
            <person name="Calhoun S."/>
            <person name="Stillman K."/>
            <person name="Liu H."/>
            <person name="Lipzen A."/>
            <person name="Pangilinan J."/>
            <person name="Labutti K."/>
            <person name="Bruns T.D."/>
            <person name="Grigoriev I.V."/>
        </authorList>
    </citation>
    <scope>NUCLEOTIDE SEQUENCE [LARGE SCALE GENOMIC DNA]</scope>
    <source>
        <strain evidence="12 13">CBS 144469</strain>
    </source>
</reference>
<sequence length="518" mass="58443">MSDSSVIMPIMTTLGFFCAAYLLSRWQKSRRGVRSLPLPPGPKRLPVLGNLLQLPQVQPWEEYNRMSQEFGDIMYLEALGQPIVLLNSLSRATEVYDKRGVQYSDRPHLPILGLMEMDWSFGLMPYGSEWKRHRKPFHQLVNANALPKFYPVFNEEMRVLLQSLHKTPEEFLGHMKYFFGAVIMRLSYGFDDVQTNKALIQDAEILMQAFSEAALPGRYLVNHLPVLKWVPEWFPGAAWKKHCRYIATVNYRTLYDSFESVKANLKKGVKSVYPSMAVTLLEEMPEEEGPERRDLESIARISCASGYAAGADTTVSSAVGLVHILATHPEVQKKAQQEIDSVTGGKRLPLMSDRDNLPYVSALIKELGRWYTVVPLGLAHVAAEDAEYDGYYIPKGTFVMTNAWSILHDPEVYEDPMEFNPERFLKDGQIDPTVLDPYHAGAFGYGRRVCPGRALSTETLFLTAACLLSTFDISPPKDEAGRPLPMKLETLSQVIASPLPFKCDIKLRSESHAALFKA</sequence>
<proteinExistence type="inferred from homology"/>
<dbReference type="GO" id="GO:0016705">
    <property type="term" value="F:oxidoreductase activity, acting on paired donors, with incorporation or reduction of molecular oxygen"/>
    <property type="evidence" value="ECO:0007669"/>
    <property type="project" value="InterPro"/>
</dbReference>
<evidence type="ECO:0000256" key="7">
    <source>
        <dbReference type="ARBA" id="ARBA00023004"/>
    </source>
</evidence>
<dbReference type="CDD" id="cd11065">
    <property type="entry name" value="CYP64-like"/>
    <property type="match status" value="1"/>
</dbReference>
<dbReference type="EMBL" id="JACGCI010000004">
    <property type="protein sequence ID" value="KAF6764415.1"/>
    <property type="molecule type" value="Genomic_DNA"/>
</dbReference>
<evidence type="ECO:0000256" key="9">
    <source>
        <dbReference type="PIRSR" id="PIRSR602401-1"/>
    </source>
</evidence>
<evidence type="ECO:0000256" key="11">
    <source>
        <dbReference type="SAM" id="Phobius"/>
    </source>
</evidence>
<dbReference type="PROSITE" id="PS00086">
    <property type="entry name" value="CYTOCHROME_P450"/>
    <property type="match status" value="1"/>
</dbReference>
<dbReference type="InterPro" id="IPR017972">
    <property type="entry name" value="Cyt_P450_CS"/>
</dbReference>
<evidence type="ECO:0000256" key="3">
    <source>
        <dbReference type="ARBA" id="ARBA00010617"/>
    </source>
</evidence>
<gene>
    <name evidence="12" type="ORF">DFP72DRAFT_871775</name>
</gene>
<dbReference type="OrthoDB" id="2789670at2759"/>
<keyword evidence="11" id="KW-1133">Transmembrane helix</keyword>
<dbReference type="PANTHER" id="PTHR46300">
    <property type="entry name" value="P450, PUTATIVE (EUROFUNG)-RELATED-RELATED"/>
    <property type="match status" value="1"/>
</dbReference>
<keyword evidence="11" id="KW-0472">Membrane</keyword>